<sequence length="460" mass="50790">MGSGTEEAYGAPRQSHWLTPVTSRRVTRRLPRAAVPVVLVVAAVALAVVGTLLAIPANATPATAGPVSSQGTWSPRDSTVFNYPLSPRRRDHYRIRNTIIHAIKNSPAGSSINLTTFTFIDDHIADALLAAVRRGVSVQMLVNSKNSAFSEPLNRYRAGLKKIRKHLKRSTGRGGPSFVRICQHSCRGRFGNLHTKIYLFSQVATAQYVSMVSSANLTDFAAVGQWNHLDTVVDQATYAQLLSVFDAMRLRKPQPFRAFRTTKLDAWVFPRMGTTAATDPMIKQIKRVGCTLPASTPGGAPRRAVIRIAMYAWFDTRGIALAKAVRQKWNQGCGIKIIYSIMNWQSLQILRNPAGRGMIPMRRDVTLNGLGDVVDYNHSKYVALNGTFNGQPAKVVWSGSMNFTQLGIRSDDIIVRMSGQRVLRDYLTNFGRVWNGPAITMPPHVNAPAKTTKKHKTKKS</sequence>
<feature type="region of interest" description="Disordered" evidence="7">
    <location>
        <begin position="441"/>
        <end position="460"/>
    </location>
</feature>
<evidence type="ECO:0000256" key="7">
    <source>
        <dbReference type="SAM" id="MobiDB-lite"/>
    </source>
</evidence>
<dbReference type="Gene3D" id="3.30.870.10">
    <property type="entry name" value="Endonuclease Chain A"/>
    <property type="match status" value="2"/>
</dbReference>
<keyword evidence="11" id="KW-1185">Reference proteome</keyword>
<dbReference type="Pfam" id="PF13091">
    <property type="entry name" value="PLDc_2"/>
    <property type="match status" value="2"/>
</dbReference>
<evidence type="ECO:0000313" key="10">
    <source>
        <dbReference type="EMBL" id="RLV48925.1"/>
    </source>
</evidence>
<evidence type="ECO:0000256" key="8">
    <source>
        <dbReference type="SAM" id="Phobius"/>
    </source>
</evidence>
<dbReference type="InterPro" id="IPR025202">
    <property type="entry name" value="PLD-like_dom"/>
</dbReference>
<keyword evidence="8" id="KW-1133">Transmembrane helix</keyword>
<evidence type="ECO:0000256" key="3">
    <source>
        <dbReference type="ARBA" id="ARBA00012027"/>
    </source>
</evidence>
<evidence type="ECO:0000256" key="6">
    <source>
        <dbReference type="ARBA" id="ARBA00023098"/>
    </source>
</evidence>
<organism evidence="10 11">
    <name type="scientific">Nocardioides mangrovicus</name>
    <dbReference type="NCBI Taxonomy" id="2478913"/>
    <lineage>
        <taxon>Bacteria</taxon>
        <taxon>Bacillati</taxon>
        <taxon>Actinomycetota</taxon>
        <taxon>Actinomycetes</taxon>
        <taxon>Propionibacteriales</taxon>
        <taxon>Nocardioidaceae</taxon>
        <taxon>Nocardioides</taxon>
    </lineage>
</organism>
<feature type="transmembrane region" description="Helical" evidence="8">
    <location>
        <begin position="33"/>
        <end position="55"/>
    </location>
</feature>
<evidence type="ECO:0000256" key="2">
    <source>
        <dbReference type="ARBA" id="ARBA00008664"/>
    </source>
</evidence>
<dbReference type="Proteomes" id="UP000281708">
    <property type="component" value="Unassembled WGS sequence"/>
</dbReference>
<keyword evidence="5" id="KW-0442">Lipid degradation</keyword>
<keyword evidence="8" id="KW-0472">Membrane</keyword>
<dbReference type="SUPFAM" id="SSF56024">
    <property type="entry name" value="Phospholipase D/nuclease"/>
    <property type="match status" value="2"/>
</dbReference>
<dbReference type="EC" id="3.1.4.4" evidence="3"/>
<dbReference type="AlphaFoldDB" id="A0A3L8P0F7"/>
<gene>
    <name evidence="10" type="ORF">D9V37_10025</name>
</gene>
<dbReference type="GO" id="GO:0016042">
    <property type="term" value="P:lipid catabolic process"/>
    <property type="evidence" value="ECO:0007669"/>
    <property type="project" value="UniProtKB-KW"/>
</dbReference>
<dbReference type="PANTHER" id="PTHR43856:SF1">
    <property type="entry name" value="MITOCHONDRIAL CARDIOLIPIN HYDROLASE"/>
    <property type="match status" value="1"/>
</dbReference>
<evidence type="ECO:0000259" key="9">
    <source>
        <dbReference type="Pfam" id="PF13091"/>
    </source>
</evidence>
<feature type="domain" description="Phospholipase D-like" evidence="9">
    <location>
        <begin position="100"/>
        <end position="248"/>
    </location>
</feature>
<dbReference type="PANTHER" id="PTHR43856">
    <property type="entry name" value="CARDIOLIPIN HYDROLASE"/>
    <property type="match status" value="1"/>
</dbReference>
<keyword evidence="6" id="KW-0443">Lipid metabolism</keyword>
<evidence type="ECO:0000256" key="1">
    <source>
        <dbReference type="ARBA" id="ARBA00000798"/>
    </source>
</evidence>
<dbReference type="InterPro" id="IPR051406">
    <property type="entry name" value="PLD_domain"/>
</dbReference>
<accession>A0A3L8P0F7</accession>
<keyword evidence="8" id="KW-0812">Transmembrane</keyword>
<evidence type="ECO:0000256" key="4">
    <source>
        <dbReference type="ARBA" id="ARBA00022801"/>
    </source>
</evidence>
<keyword evidence="4" id="KW-0378">Hydrolase</keyword>
<dbReference type="EMBL" id="RDBE01000007">
    <property type="protein sequence ID" value="RLV48925.1"/>
    <property type="molecule type" value="Genomic_DNA"/>
</dbReference>
<comment type="similarity">
    <text evidence="2">Belongs to the phospholipase D family.</text>
</comment>
<reference evidence="10 11" key="1">
    <citation type="submission" date="2018-10" db="EMBL/GenBank/DDBJ databases">
        <title>Marmoricola sp. 4Q3S-7 whole genome shotgun sequence.</title>
        <authorList>
            <person name="Li F."/>
        </authorList>
    </citation>
    <scope>NUCLEOTIDE SEQUENCE [LARGE SCALE GENOMIC DNA]</scope>
    <source>
        <strain evidence="10 11">4Q3S-7</strain>
    </source>
</reference>
<feature type="compositionally biased region" description="Basic residues" evidence="7">
    <location>
        <begin position="451"/>
        <end position="460"/>
    </location>
</feature>
<comment type="catalytic activity">
    <reaction evidence="1">
        <text>a 1,2-diacyl-sn-glycero-3-phosphocholine + H2O = a 1,2-diacyl-sn-glycero-3-phosphate + choline + H(+)</text>
        <dbReference type="Rhea" id="RHEA:14445"/>
        <dbReference type="ChEBI" id="CHEBI:15354"/>
        <dbReference type="ChEBI" id="CHEBI:15377"/>
        <dbReference type="ChEBI" id="CHEBI:15378"/>
        <dbReference type="ChEBI" id="CHEBI:57643"/>
        <dbReference type="ChEBI" id="CHEBI:58608"/>
        <dbReference type="EC" id="3.1.4.4"/>
    </reaction>
</comment>
<dbReference type="GO" id="GO:0016891">
    <property type="term" value="F:RNA endonuclease activity producing 5'-phosphomonoesters, hydrolytic mechanism"/>
    <property type="evidence" value="ECO:0007669"/>
    <property type="project" value="TreeGrafter"/>
</dbReference>
<feature type="domain" description="Phospholipase D-like" evidence="9">
    <location>
        <begin position="306"/>
        <end position="434"/>
    </location>
</feature>
<evidence type="ECO:0000256" key="5">
    <source>
        <dbReference type="ARBA" id="ARBA00022963"/>
    </source>
</evidence>
<name>A0A3L8P0F7_9ACTN</name>
<protein>
    <recommendedName>
        <fullName evidence="3">phospholipase D</fullName>
        <ecNumber evidence="3">3.1.4.4</ecNumber>
    </recommendedName>
</protein>
<dbReference type="GO" id="GO:0004630">
    <property type="term" value="F:phospholipase D activity"/>
    <property type="evidence" value="ECO:0007669"/>
    <property type="project" value="UniProtKB-EC"/>
</dbReference>
<evidence type="ECO:0000313" key="11">
    <source>
        <dbReference type="Proteomes" id="UP000281708"/>
    </source>
</evidence>
<proteinExistence type="inferred from homology"/>
<comment type="caution">
    <text evidence="10">The sequence shown here is derived from an EMBL/GenBank/DDBJ whole genome shotgun (WGS) entry which is preliminary data.</text>
</comment>